<feature type="region of interest" description="Disordered" evidence="5">
    <location>
        <begin position="56"/>
        <end position="120"/>
    </location>
</feature>
<reference evidence="6 7" key="1">
    <citation type="submission" date="2019-07" db="EMBL/GenBank/DDBJ databases">
        <title>Genomes of Cafeteria roenbergensis.</title>
        <authorList>
            <person name="Fischer M.G."/>
            <person name="Hackl T."/>
            <person name="Roman M."/>
        </authorList>
    </citation>
    <scope>NUCLEOTIDE SEQUENCE [LARGE SCALE GENOMIC DNA]</scope>
    <source>
        <strain evidence="6 7">E4-10P</strain>
    </source>
</reference>
<evidence type="ECO:0000313" key="6">
    <source>
        <dbReference type="EMBL" id="KAA0170941.1"/>
    </source>
</evidence>
<feature type="repeat" description="FG-GAP" evidence="4">
    <location>
        <begin position="381"/>
        <end position="445"/>
    </location>
</feature>
<organism evidence="6 7">
    <name type="scientific">Cafeteria roenbergensis</name>
    <name type="common">Marine flagellate</name>
    <dbReference type="NCBI Taxonomy" id="33653"/>
    <lineage>
        <taxon>Eukaryota</taxon>
        <taxon>Sar</taxon>
        <taxon>Stramenopiles</taxon>
        <taxon>Bigyra</taxon>
        <taxon>Opalozoa</taxon>
        <taxon>Bicosoecida</taxon>
        <taxon>Cafeteriaceae</taxon>
        <taxon>Cafeteria</taxon>
    </lineage>
</organism>
<dbReference type="SMART" id="SM00191">
    <property type="entry name" value="Int_alpha"/>
    <property type="match status" value="4"/>
</dbReference>
<dbReference type="GO" id="GO:0033627">
    <property type="term" value="P:cell adhesion mediated by integrin"/>
    <property type="evidence" value="ECO:0007669"/>
    <property type="project" value="TreeGrafter"/>
</dbReference>
<evidence type="ECO:0000256" key="4">
    <source>
        <dbReference type="PROSITE-ProRule" id="PRU00803"/>
    </source>
</evidence>
<dbReference type="InterPro" id="IPR013517">
    <property type="entry name" value="FG-GAP"/>
</dbReference>
<keyword evidence="2" id="KW-0677">Repeat</keyword>
<accession>A0A5A8E4S1</accession>
<dbReference type="Proteomes" id="UP000322899">
    <property type="component" value="Unassembled WGS sequence"/>
</dbReference>
<dbReference type="OrthoDB" id="5317514at2759"/>
<evidence type="ECO:0000256" key="2">
    <source>
        <dbReference type="ARBA" id="ARBA00022737"/>
    </source>
</evidence>
<evidence type="ECO:0000256" key="3">
    <source>
        <dbReference type="ARBA" id="ARBA00023180"/>
    </source>
</evidence>
<proteinExistence type="predicted"/>
<dbReference type="SUPFAM" id="SSF69318">
    <property type="entry name" value="Integrin alpha N-terminal domain"/>
    <property type="match status" value="2"/>
</dbReference>
<dbReference type="InterPro" id="IPR013519">
    <property type="entry name" value="Int_alpha_beta-p"/>
</dbReference>
<dbReference type="Pfam" id="PF01839">
    <property type="entry name" value="FG-GAP"/>
    <property type="match status" value="1"/>
</dbReference>
<name>A0A5A8E4S1_CAFRO</name>
<keyword evidence="1" id="KW-0732">Signal</keyword>
<keyword evidence="3" id="KW-0325">Glycoprotein</keyword>
<gene>
    <name evidence="6" type="ORF">FNF27_06418</name>
</gene>
<dbReference type="GO" id="GO:0007229">
    <property type="term" value="P:integrin-mediated signaling pathway"/>
    <property type="evidence" value="ECO:0007669"/>
    <property type="project" value="TreeGrafter"/>
</dbReference>
<dbReference type="Gene3D" id="2.130.10.130">
    <property type="entry name" value="Integrin alpha, N-terminal"/>
    <property type="match status" value="1"/>
</dbReference>
<sequence length="511" mass="50575">MGAAGTGEAREESGGASIEAGCALVAAPWGADRAGSPAVDAEAVRGVCGLARLEETLDPQGSSVQPVARSQGLGVAPSGSADQPHGRRLASSPSPSPVPASLAIVDGPEESDSGDAALSSVPGSSAFGTSVAFAGDLDSDGVDDFLVGAPKRSFSSPTVSNGGTVFMCYMASGGGVREVEELAFAEGDASLGGGSFGSSIAVVSGWGLESPLLFLTGGTGSSGGGLGLVSAPTAASAALSWRIAPGSAAWPGGSVSGNVMLGQAVAFLSPTWHPSEGGVVAVGAPKLGWGSVLVCRLAANGTISGGVRLSTATEGLESVVDSSMAFGAAIASQHNHGVFLLMVGAPDFDRPGLLNQDGAVVLISLNATTLGVITARRFDTSLPKLSPFGQDLSGFGSSVEWLGRWGTWGSERSVAVGAPNTDRGLLSYDRGAVFILIMDYEGQLESVFEVDDTKLGSGGYLPVNSYAGMGLATGTGGKLAVGASGLGTKGGLVDLSLNLVVQGTWPSASPP</sequence>
<feature type="repeat" description="FG-GAP" evidence="4">
    <location>
        <begin position="113"/>
        <end position="177"/>
    </location>
</feature>
<dbReference type="PANTHER" id="PTHR23220:SF134">
    <property type="entry name" value="INTEGRIN ALPHA-2 DOMAIN-CONTAINING PROTEIN"/>
    <property type="match status" value="1"/>
</dbReference>
<dbReference type="InterPro" id="IPR028994">
    <property type="entry name" value="Integrin_alpha_N"/>
</dbReference>
<evidence type="ECO:0000256" key="5">
    <source>
        <dbReference type="SAM" id="MobiDB-lite"/>
    </source>
</evidence>
<feature type="compositionally biased region" description="Low complexity" evidence="5">
    <location>
        <begin position="89"/>
        <end position="103"/>
    </location>
</feature>
<dbReference type="PANTHER" id="PTHR23220">
    <property type="entry name" value="INTEGRIN ALPHA"/>
    <property type="match status" value="1"/>
</dbReference>
<dbReference type="AlphaFoldDB" id="A0A5A8E4S1"/>
<dbReference type="GO" id="GO:0007160">
    <property type="term" value="P:cell-matrix adhesion"/>
    <property type="evidence" value="ECO:0007669"/>
    <property type="project" value="TreeGrafter"/>
</dbReference>
<comment type="caution">
    <text evidence="6">The sequence shown here is derived from an EMBL/GenBank/DDBJ whole genome shotgun (WGS) entry which is preliminary data.</text>
</comment>
<protein>
    <recommendedName>
        <fullName evidence="8">Integrin alpha-2 domain-containing protein</fullName>
    </recommendedName>
</protein>
<evidence type="ECO:0000256" key="1">
    <source>
        <dbReference type="ARBA" id="ARBA00022729"/>
    </source>
</evidence>
<dbReference type="GO" id="GO:0005178">
    <property type="term" value="F:integrin binding"/>
    <property type="evidence" value="ECO:0007669"/>
    <property type="project" value="TreeGrafter"/>
</dbReference>
<dbReference type="PROSITE" id="PS51470">
    <property type="entry name" value="FG_GAP"/>
    <property type="match status" value="2"/>
</dbReference>
<dbReference type="EMBL" id="VLTO01000057">
    <property type="protein sequence ID" value="KAA0170941.1"/>
    <property type="molecule type" value="Genomic_DNA"/>
</dbReference>
<dbReference type="GO" id="GO:0098609">
    <property type="term" value="P:cell-cell adhesion"/>
    <property type="evidence" value="ECO:0007669"/>
    <property type="project" value="TreeGrafter"/>
</dbReference>
<evidence type="ECO:0000313" key="7">
    <source>
        <dbReference type="Proteomes" id="UP000322899"/>
    </source>
</evidence>
<evidence type="ECO:0008006" key="8">
    <source>
        <dbReference type="Google" id="ProtNLM"/>
    </source>
</evidence>
<dbReference type="GO" id="GO:0009897">
    <property type="term" value="C:external side of plasma membrane"/>
    <property type="evidence" value="ECO:0007669"/>
    <property type="project" value="TreeGrafter"/>
</dbReference>
<dbReference type="GO" id="GO:0008305">
    <property type="term" value="C:integrin complex"/>
    <property type="evidence" value="ECO:0007669"/>
    <property type="project" value="TreeGrafter"/>
</dbReference>